<proteinExistence type="predicted"/>
<gene>
    <name evidence="2" type="ORF">HAX54_022671</name>
</gene>
<dbReference type="EMBL" id="JACEIK010000274">
    <property type="protein sequence ID" value="MCD7453915.1"/>
    <property type="molecule type" value="Genomic_DNA"/>
</dbReference>
<comment type="caution">
    <text evidence="2">The sequence shown here is derived from an EMBL/GenBank/DDBJ whole genome shotgun (WGS) entry which is preliminary data.</text>
</comment>
<organism evidence="2 3">
    <name type="scientific">Datura stramonium</name>
    <name type="common">Jimsonweed</name>
    <name type="synonym">Common thornapple</name>
    <dbReference type="NCBI Taxonomy" id="4076"/>
    <lineage>
        <taxon>Eukaryota</taxon>
        <taxon>Viridiplantae</taxon>
        <taxon>Streptophyta</taxon>
        <taxon>Embryophyta</taxon>
        <taxon>Tracheophyta</taxon>
        <taxon>Spermatophyta</taxon>
        <taxon>Magnoliopsida</taxon>
        <taxon>eudicotyledons</taxon>
        <taxon>Gunneridae</taxon>
        <taxon>Pentapetalae</taxon>
        <taxon>asterids</taxon>
        <taxon>lamiids</taxon>
        <taxon>Solanales</taxon>
        <taxon>Solanaceae</taxon>
        <taxon>Solanoideae</taxon>
        <taxon>Datureae</taxon>
        <taxon>Datura</taxon>
    </lineage>
</organism>
<name>A0ABS8S498_DATST</name>
<reference evidence="2 3" key="1">
    <citation type="journal article" date="2021" name="BMC Genomics">
        <title>Datura genome reveals duplications of psychoactive alkaloid biosynthetic genes and high mutation rate following tissue culture.</title>
        <authorList>
            <person name="Rajewski A."/>
            <person name="Carter-House D."/>
            <person name="Stajich J."/>
            <person name="Litt A."/>
        </authorList>
    </citation>
    <scope>NUCLEOTIDE SEQUENCE [LARGE SCALE GENOMIC DNA]</scope>
    <source>
        <strain evidence="2">AR-01</strain>
    </source>
</reference>
<feature type="region of interest" description="Disordered" evidence="1">
    <location>
        <begin position="29"/>
        <end position="85"/>
    </location>
</feature>
<evidence type="ECO:0000256" key="1">
    <source>
        <dbReference type="SAM" id="MobiDB-lite"/>
    </source>
</evidence>
<sequence length="127" mass="13911">MVVDGGLRCGSTGEGAVFGRRWPKMVGFSGNSGLPEMGDTEEVSGEKRREVAAVCRRKNGEIGRKGSGKRRGGLTSPERGEIGVGRMVSGGAGVRYFFCRSLPEVMGRGEEEELKEGDWCRRRWPMR</sequence>
<keyword evidence="3" id="KW-1185">Reference proteome</keyword>
<dbReference type="Proteomes" id="UP000823775">
    <property type="component" value="Unassembled WGS sequence"/>
</dbReference>
<accession>A0ABS8S498</accession>
<evidence type="ECO:0000313" key="2">
    <source>
        <dbReference type="EMBL" id="MCD7453915.1"/>
    </source>
</evidence>
<evidence type="ECO:0000313" key="3">
    <source>
        <dbReference type="Proteomes" id="UP000823775"/>
    </source>
</evidence>
<protein>
    <submittedName>
        <fullName evidence="2">Uncharacterized protein</fullName>
    </submittedName>
</protein>